<dbReference type="RefSeq" id="WP_324619736.1">
    <property type="nucleotide sequence ID" value="NZ_JAYKOT010000003.1"/>
</dbReference>
<proteinExistence type="predicted"/>
<dbReference type="EMBL" id="JAYKOT010000003">
    <property type="protein sequence ID" value="MEB3429552.1"/>
    <property type="molecule type" value="Genomic_DNA"/>
</dbReference>
<keyword evidence="2" id="KW-1185">Reference proteome</keyword>
<accession>A0AAW9MZR8</accession>
<gene>
    <name evidence="1" type="ORF">VLK81_05930</name>
</gene>
<sequence>MTLKKLQIDDYKLAVKAITNFFIAFSNLYLEKIKSDYEVSKLNSILDSYTNYMTNNKIIDSKFIFTKINLEYDELIKSFENLEIKTDLLESKIFKNNFVSKSDLKEIIDVISKISPDLNNKFENLTNYDYNKEVDFILEDVYFLANQKSINNLKYFLPEKILDYINPSNGDLIIQERKELENLIKSNDLLKENLENMIMIIQGIDNDDFLN</sequence>
<dbReference type="Proteomes" id="UP001357733">
    <property type="component" value="Unassembled WGS sequence"/>
</dbReference>
<evidence type="ECO:0000313" key="1">
    <source>
        <dbReference type="EMBL" id="MEB3429552.1"/>
    </source>
</evidence>
<dbReference type="AlphaFoldDB" id="A0AAW9MZR8"/>
<comment type="caution">
    <text evidence="1">The sequence shown here is derived from an EMBL/GenBank/DDBJ whole genome shotgun (WGS) entry which is preliminary data.</text>
</comment>
<reference evidence="1 2" key="1">
    <citation type="submission" date="2024-01" db="EMBL/GenBank/DDBJ databases">
        <title>Complete genome sequence of Citroniella saccharovorans strain M6.X9, isolated from human fecal sample.</title>
        <authorList>
            <person name="Cheng G."/>
            <person name="Westerholm M."/>
            <person name="Schnurer A."/>
        </authorList>
    </citation>
    <scope>NUCLEOTIDE SEQUENCE [LARGE SCALE GENOMIC DNA]</scope>
    <source>
        <strain evidence="1 2">DSM 29873</strain>
    </source>
</reference>
<organism evidence="1 2">
    <name type="scientific">Citroniella saccharovorans</name>
    <dbReference type="NCBI Taxonomy" id="2053367"/>
    <lineage>
        <taxon>Bacteria</taxon>
        <taxon>Bacillati</taxon>
        <taxon>Bacillota</taxon>
        <taxon>Tissierellia</taxon>
        <taxon>Tissierellales</taxon>
        <taxon>Peptoniphilaceae</taxon>
        <taxon>Citroniella</taxon>
    </lineage>
</organism>
<evidence type="ECO:0000313" key="2">
    <source>
        <dbReference type="Proteomes" id="UP001357733"/>
    </source>
</evidence>
<name>A0AAW9MZR8_9FIRM</name>
<protein>
    <submittedName>
        <fullName evidence="1">Uncharacterized protein</fullName>
    </submittedName>
</protein>